<comment type="similarity">
    <text evidence="1">Belongs to the transposase 7 family.</text>
</comment>
<organism evidence="7 8">
    <name type="scientific">Andreesenia angusta</name>
    <dbReference type="NCBI Taxonomy" id="39480"/>
    <lineage>
        <taxon>Bacteria</taxon>
        <taxon>Bacillati</taxon>
        <taxon>Bacillota</taxon>
        <taxon>Tissierellia</taxon>
        <taxon>Tissierellales</taxon>
        <taxon>Gottschalkiaceae</taxon>
        <taxon>Andreesenia</taxon>
    </lineage>
</organism>
<evidence type="ECO:0000256" key="4">
    <source>
        <dbReference type="ARBA" id="ARBA00023172"/>
    </source>
</evidence>
<evidence type="ECO:0000313" key="8">
    <source>
        <dbReference type="Proteomes" id="UP000180254"/>
    </source>
</evidence>
<feature type="domain" description="Tn3 transposase DDE" evidence="5">
    <location>
        <begin position="597"/>
        <end position="983"/>
    </location>
</feature>
<proteinExistence type="inferred from homology"/>
<dbReference type="Pfam" id="PF13700">
    <property type="entry name" value="DUF4158"/>
    <property type="match status" value="1"/>
</dbReference>
<dbReference type="AlphaFoldDB" id="A0A1S1V3H3"/>
<dbReference type="GO" id="GO:0003677">
    <property type="term" value="F:DNA binding"/>
    <property type="evidence" value="ECO:0007669"/>
    <property type="project" value="UniProtKB-KW"/>
</dbReference>
<dbReference type="InterPro" id="IPR025296">
    <property type="entry name" value="DUF4158"/>
</dbReference>
<protein>
    <submittedName>
        <fullName evidence="7">Tn3 transposase DDE domain protein</fullName>
    </submittedName>
</protein>
<evidence type="ECO:0000256" key="1">
    <source>
        <dbReference type="ARBA" id="ARBA00009402"/>
    </source>
</evidence>
<keyword evidence="2" id="KW-0815">Transposition</keyword>
<name>A0A1S1V3H3_9FIRM</name>
<evidence type="ECO:0000256" key="2">
    <source>
        <dbReference type="ARBA" id="ARBA00022578"/>
    </source>
</evidence>
<dbReference type="GO" id="GO:0006313">
    <property type="term" value="P:DNA transposition"/>
    <property type="evidence" value="ECO:0007669"/>
    <property type="project" value="InterPro"/>
</dbReference>
<keyword evidence="4" id="KW-0233">DNA recombination</keyword>
<dbReference type="GO" id="GO:0004803">
    <property type="term" value="F:transposase activity"/>
    <property type="evidence" value="ECO:0007669"/>
    <property type="project" value="InterPro"/>
</dbReference>
<feature type="domain" description="DUF4158" evidence="6">
    <location>
        <begin position="24"/>
        <end position="187"/>
    </location>
</feature>
<evidence type="ECO:0000259" key="5">
    <source>
        <dbReference type="Pfam" id="PF01526"/>
    </source>
</evidence>
<dbReference type="Proteomes" id="UP000180254">
    <property type="component" value="Unassembled WGS sequence"/>
</dbReference>
<dbReference type="InterPro" id="IPR047653">
    <property type="entry name" value="Tn3-like_transpos"/>
</dbReference>
<sequence>MIILINSIKEKGWWTMRIVRGRELLTEEQRIGIIQPPEDDWALGTYYTFSNMDMEVIEKRRKEENRLGFAVQLALLRYPGWPYNFIENVPSPIVNYIARQIGADPALMKYYPQRENTIWDHLKEIRREYGYISFTLKEYRLAFKHIYKLALEEGDAVPLLHECIDFLRSKQVILPAITTIERIVWEAREMAERKIFNTISKSLTSEQKEKLESVISTQSPSDTRRTILGWLKEAPGHPSPETFLKVIERLEYIRSLGLETAETKYVHPNRLLQFTRMGSRYEPYEFRKFKENKRLSLLTIYLKNLAQELTDRAFEIHDRQMLRLMAKGRKAQDEIQKQNGKKLNEKVIHFADIGKALIKAKEESLDVFEVLNSVIEWNSFVSSVEEAQTLVRPADYDYLDLLKKRFYSLRKYTPTLLKTLEFKSTKSSETLLQAVEVIREMNESGKRKVPSESPTDFISRRWKKHIYEEDGAINRHYYEMAVLMELREHVRAGDISVVGSRKYRDFEEYLFSEKEWSDAKESTRLAVSLSFEDFIEERVETLEERLSWLSKNWNKLDSVSFEKGRLSVSRLDKDVPKEAKQFSESLYKMLPRIKLTDLLMDVAQITGFHHQFTHASNNRKPDEGETITIMAALLGMGMNIGLSKMADATPGLSYKQLANVSQWRMHEDAMSKAQATLVNFHHKLDLAYHWGDGTTSSSDGMRMKLGVSSLHADSNPHYGSGKGTTIYRFTSDQFSSYYTKVIHTNSRDAIHVLDGLLHHDTDLNIEEHFTDTAGYTDQIFGLTHLLGFKFAPRIRDLSDSKLFTIGKASDYPKLEPLLRGQINTKLIKDNYDDVLRLAHSIREGAVSASLIMEKLGSYARQNSLATALREIGRIEKTIFILNYISSESLRRKIQRGLNKGEFMNALARALFFGKQGELRERTVQNQLQRATALNIIINAVSVWNTLHLTKAVEYQKRLGNFNEDLLQHMSPLGWEHINLLGEYRFNSEQAISLDSLRPLVLG</sequence>
<keyword evidence="8" id="KW-1185">Reference proteome</keyword>
<dbReference type="InterPro" id="IPR002513">
    <property type="entry name" value="Tn3_Tnp_DDE_dom"/>
</dbReference>
<reference evidence="7 8" key="1">
    <citation type="submission" date="2016-09" db="EMBL/GenBank/DDBJ databases">
        <title>Genome sequence of Eubacterium angustum.</title>
        <authorList>
            <person name="Poehlein A."/>
            <person name="Daniel R."/>
        </authorList>
    </citation>
    <scope>NUCLEOTIDE SEQUENCE [LARGE SCALE GENOMIC DNA]</scope>
    <source>
        <strain evidence="7 8">DSM 1989</strain>
    </source>
</reference>
<dbReference type="NCBIfam" id="NF033527">
    <property type="entry name" value="transpos_Tn3"/>
    <property type="match status" value="1"/>
</dbReference>
<dbReference type="STRING" id="39480.EUAN_24440"/>
<gene>
    <name evidence="7" type="ORF">EUAN_24440</name>
</gene>
<accession>A0A1S1V3H3</accession>
<keyword evidence="3" id="KW-0238">DNA-binding</keyword>
<comment type="caution">
    <text evidence="7">The sequence shown here is derived from an EMBL/GenBank/DDBJ whole genome shotgun (WGS) entry which is preliminary data.</text>
</comment>
<dbReference type="Pfam" id="PF01526">
    <property type="entry name" value="DDE_Tnp_Tn3"/>
    <property type="match status" value="1"/>
</dbReference>
<evidence type="ECO:0000313" key="7">
    <source>
        <dbReference type="EMBL" id="OHW61203.1"/>
    </source>
</evidence>
<dbReference type="EMBL" id="MKIE01000027">
    <property type="protein sequence ID" value="OHW61203.1"/>
    <property type="molecule type" value="Genomic_DNA"/>
</dbReference>
<evidence type="ECO:0000256" key="3">
    <source>
        <dbReference type="ARBA" id="ARBA00023125"/>
    </source>
</evidence>
<evidence type="ECO:0000259" key="6">
    <source>
        <dbReference type="Pfam" id="PF13700"/>
    </source>
</evidence>